<accession>A0AA95KQ49</accession>
<dbReference type="PANTHER" id="PTHR37419:SF1">
    <property type="entry name" value="SERINE_THREONINE-PROTEIN KINASE TOXIN HIPA"/>
    <property type="match status" value="1"/>
</dbReference>
<evidence type="ECO:0000256" key="1">
    <source>
        <dbReference type="ARBA" id="ARBA00010164"/>
    </source>
</evidence>
<evidence type="ECO:0000259" key="5">
    <source>
        <dbReference type="Pfam" id="PF13657"/>
    </source>
</evidence>
<dbReference type="InterPro" id="IPR017508">
    <property type="entry name" value="HipA_N1"/>
</dbReference>
<evidence type="ECO:0000259" key="4">
    <source>
        <dbReference type="Pfam" id="PF07804"/>
    </source>
</evidence>
<protein>
    <submittedName>
        <fullName evidence="6">HipA domain-containing protein</fullName>
    </submittedName>
</protein>
<dbReference type="GO" id="GO:0005829">
    <property type="term" value="C:cytosol"/>
    <property type="evidence" value="ECO:0007669"/>
    <property type="project" value="TreeGrafter"/>
</dbReference>
<dbReference type="Gene3D" id="1.10.1070.20">
    <property type="match status" value="1"/>
</dbReference>
<dbReference type="NCBIfam" id="TIGR03071">
    <property type="entry name" value="couple_hipA"/>
    <property type="match status" value="1"/>
</dbReference>
<evidence type="ECO:0000256" key="3">
    <source>
        <dbReference type="ARBA" id="ARBA00022777"/>
    </source>
</evidence>
<comment type="similarity">
    <text evidence="1">Belongs to the HipA Ser/Thr kinase family.</text>
</comment>
<reference evidence="6" key="1">
    <citation type="journal article" date="2023" name="Int. J. Mol. Sci.">
        <title>Metagenomics Revealed a New Genus 'Candidatus Thiocaldithrix dubininis' gen. nov., sp. nov. and a New Species 'Candidatus Thiothrix putei' sp. nov. in the Family Thiotrichaceae, Some Members of Which Have Traits of Both Na+- and H+-Motive Energetics.</title>
        <authorList>
            <person name="Ravin N.V."/>
            <person name="Muntyan M.S."/>
            <person name="Smolyakov D.D."/>
            <person name="Rudenko T.S."/>
            <person name="Beletsky A.V."/>
            <person name="Mardanov A.V."/>
            <person name="Grabovich M.Y."/>
        </authorList>
    </citation>
    <scope>NUCLEOTIDE SEQUENCE</scope>
    <source>
        <strain evidence="6">GKL-02</strain>
    </source>
</reference>
<dbReference type="InterPro" id="IPR052028">
    <property type="entry name" value="HipA_Ser/Thr_kinase"/>
</dbReference>
<dbReference type="KEGG" id="tput:QJT81_01055"/>
<dbReference type="Pfam" id="PF13657">
    <property type="entry name" value="Couple_hipA"/>
    <property type="match status" value="1"/>
</dbReference>
<dbReference type="Pfam" id="PF07804">
    <property type="entry name" value="HipA_C"/>
    <property type="match status" value="1"/>
</dbReference>
<gene>
    <name evidence="6" type="ORF">QJT81_01055</name>
</gene>
<feature type="domain" description="HipA-like C-terminal" evidence="4">
    <location>
        <begin position="145"/>
        <end position="336"/>
    </location>
</feature>
<dbReference type="PANTHER" id="PTHR37419">
    <property type="entry name" value="SERINE/THREONINE-PROTEIN KINASE TOXIN HIPA"/>
    <property type="match status" value="1"/>
</dbReference>
<dbReference type="Proteomes" id="UP001301326">
    <property type="component" value="Chromosome"/>
</dbReference>
<dbReference type="GO" id="GO:0004674">
    <property type="term" value="F:protein serine/threonine kinase activity"/>
    <property type="evidence" value="ECO:0007669"/>
    <property type="project" value="TreeGrafter"/>
</dbReference>
<feature type="domain" description="HipA N-terminal subdomain 1" evidence="5">
    <location>
        <begin position="4"/>
        <end position="104"/>
    </location>
</feature>
<dbReference type="AlphaFoldDB" id="A0AA95KQ49"/>
<reference evidence="6" key="2">
    <citation type="submission" date="2023-04" db="EMBL/GenBank/DDBJ databases">
        <authorList>
            <person name="Beletskiy A.V."/>
            <person name="Mardanov A.V."/>
            <person name="Ravin N.V."/>
        </authorList>
    </citation>
    <scope>NUCLEOTIDE SEQUENCE</scope>
    <source>
        <strain evidence="6">GKL-02</strain>
    </source>
</reference>
<proteinExistence type="inferred from homology"/>
<evidence type="ECO:0000256" key="2">
    <source>
        <dbReference type="ARBA" id="ARBA00022679"/>
    </source>
</evidence>
<dbReference type="EMBL" id="CP124756">
    <property type="protein sequence ID" value="WGZ94608.1"/>
    <property type="molecule type" value="Genomic_DNA"/>
</dbReference>
<dbReference type="InterPro" id="IPR012893">
    <property type="entry name" value="HipA-like_C"/>
</dbReference>
<sequence>MRTLQVYINTRRIGELRDENGIWSFTYADDWVTAADGYAISPALPLQLLPHLDGSSQRSVQWFFDNLLPEEGARTLLARDARLDLADNFGLLAYYGAESAGSLILRSEQDPITESGERPLSDASLHERIQRLPTVSLSTGAAKRMSLAGAQHKLPVVLRAGQLFEPIGNTPSTHILKPDHPDKTYAHSVINEFFTMRLAKALNIPVPNVTRHYVPEPVYLIERFDRQITTNHVERLHVLDACQLLDVNRQFKYTHASIERLHTLAERCHAPAAARLRLYSWLVFNVLVGNSDAHLKNLSFLMGKHGISLAPHYDLLAIAVYDTKALGRDVWPHTSLAWPLFDKHTFAEIKRATLLEAGAVLGIQMATCERLLDFQLKRIKPAAKQLLLDIEQENRVLLQQHPALAHFFVGESRCLRTIVYLIIHDMVKQLTG</sequence>
<evidence type="ECO:0000313" key="6">
    <source>
        <dbReference type="EMBL" id="WGZ94608.1"/>
    </source>
</evidence>
<keyword evidence="2" id="KW-0808">Transferase</keyword>
<keyword evidence="3" id="KW-0418">Kinase</keyword>
<organism evidence="6">
    <name type="scientific">Candidatus Thiothrix putei</name>
    <dbReference type="NCBI Taxonomy" id="3080811"/>
    <lineage>
        <taxon>Bacteria</taxon>
        <taxon>Pseudomonadati</taxon>
        <taxon>Pseudomonadota</taxon>
        <taxon>Gammaproteobacteria</taxon>
        <taxon>Thiotrichales</taxon>
        <taxon>Thiotrichaceae</taxon>
        <taxon>Thiothrix</taxon>
    </lineage>
</organism>
<name>A0AA95KQ49_9GAMM</name>